<dbReference type="PROSITE" id="PS51257">
    <property type="entry name" value="PROKAR_LIPOPROTEIN"/>
    <property type="match status" value="1"/>
</dbReference>
<name>I4Z5L8_9BURK</name>
<evidence type="ECO:0000256" key="1">
    <source>
        <dbReference type="SAM" id="SignalP"/>
    </source>
</evidence>
<evidence type="ECO:0000313" key="2">
    <source>
        <dbReference type="EMBL" id="EIM31510.1"/>
    </source>
</evidence>
<dbReference type="GeneID" id="92352220"/>
<reference evidence="2 3" key="1">
    <citation type="submission" date="2012-04" db="EMBL/GenBank/DDBJ databases">
        <title>Improved High-Quality Draft sequence of Leptothrix ochracea L12.</title>
        <authorList>
            <consortium name="US DOE Joint Genome Institute"/>
            <person name="Lucas S."/>
            <person name="Han J."/>
            <person name="Lapidus A."/>
            <person name="Cheng J.-F."/>
            <person name="Goodwin L."/>
            <person name="Pitluck S."/>
            <person name="Peters L."/>
            <person name="Zeytun A."/>
            <person name="Detter J.C."/>
            <person name="Han C."/>
            <person name="Tapia R."/>
            <person name="Land M."/>
            <person name="Hauser L."/>
            <person name="Kyrpides N."/>
            <person name="Ivanova N."/>
            <person name="Pagani I."/>
            <person name="Stepanauskas R."/>
            <person name="Masland D."/>
            <person name="Poulton N."/>
            <person name="Emerson D."/>
            <person name="Fleming E."/>
            <person name="Woyke T."/>
        </authorList>
    </citation>
    <scope>NUCLEOTIDE SEQUENCE [LARGE SCALE GENOMIC DNA]</scope>
    <source>
        <strain evidence="2 3">L12</strain>
    </source>
</reference>
<gene>
    <name evidence="2" type="ORF">LepocDRAFT_00002410</name>
</gene>
<keyword evidence="1" id="KW-0732">Signal</keyword>
<dbReference type="HOGENOM" id="CLU_174745_2_0_4"/>
<dbReference type="EMBL" id="JH660679">
    <property type="protein sequence ID" value="EIM31510.1"/>
    <property type="molecule type" value="Genomic_DNA"/>
</dbReference>
<proteinExistence type="predicted"/>
<organism evidence="2 3">
    <name type="scientific">Leptothrix ochracea L12</name>
    <dbReference type="NCBI Taxonomy" id="735332"/>
    <lineage>
        <taxon>Bacteria</taxon>
        <taxon>Pseudomonadati</taxon>
        <taxon>Pseudomonadota</taxon>
        <taxon>Betaproteobacteria</taxon>
        <taxon>Burkholderiales</taxon>
        <taxon>Sphaerotilaceae</taxon>
        <taxon>Leptothrix</taxon>
    </lineage>
</organism>
<keyword evidence="3" id="KW-1185">Reference proteome</keyword>
<feature type="chain" id="PRO_5003699500" description="Outer membrane protein H.8" evidence="1">
    <location>
        <begin position="18"/>
        <end position="70"/>
    </location>
</feature>
<sequence>MKNSLLIASLIAVAALAACGKKPEAAPAPAAMVASAPAAPASAASADAAASGAAVAASGAAVAASAAASK</sequence>
<evidence type="ECO:0008006" key="4">
    <source>
        <dbReference type="Google" id="ProtNLM"/>
    </source>
</evidence>
<protein>
    <recommendedName>
        <fullName evidence="4">Outer membrane protein H.8</fullName>
    </recommendedName>
</protein>
<feature type="signal peptide" evidence="1">
    <location>
        <begin position="1"/>
        <end position="17"/>
    </location>
</feature>
<dbReference type="Proteomes" id="UP000053899">
    <property type="component" value="Unassembled WGS sequence"/>
</dbReference>
<dbReference type="AlphaFoldDB" id="I4Z5L8"/>
<evidence type="ECO:0000313" key="3">
    <source>
        <dbReference type="Proteomes" id="UP000053899"/>
    </source>
</evidence>
<dbReference type="RefSeq" id="WP_009756631.1">
    <property type="nucleotide sequence ID" value="NZ_JH660679.1"/>
</dbReference>
<accession>I4Z5L8</accession>